<dbReference type="EMBL" id="CP035503">
    <property type="protein sequence ID" value="QDL37827.1"/>
    <property type="molecule type" value="Genomic_DNA"/>
</dbReference>
<dbReference type="Proteomes" id="UP000316798">
    <property type="component" value="Chromosome"/>
</dbReference>
<organism evidence="7 8">
    <name type="scientific">Rhodoferax sediminis</name>
    <dbReference type="NCBI Taxonomy" id="2509614"/>
    <lineage>
        <taxon>Bacteria</taxon>
        <taxon>Pseudomonadati</taxon>
        <taxon>Pseudomonadota</taxon>
        <taxon>Betaproteobacteria</taxon>
        <taxon>Burkholderiales</taxon>
        <taxon>Comamonadaceae</taxon>
        <taxon>Rhodoferax</taxon>
    </lineage>
</organism>
<dbReference type="SUPFAM" id="SSF88946">
    <property type="entry name" value="Sigma2 domain of RNA polymerase sigma factors"/>
    <property type="match status" value="1"/>
</dbReference>
<dbReference type="GO" id="GO:0003677">
    <property type="term" value="F:DNA binding"/>
    <property type="evidence" value="ECO:0007669"/>
    <property type="project" value="InterPro"/>
</dbReference>
<name>A0A515DBP5_9BURK</name>
<dbReference type="InterPro" id="IPR013249">
    <property type="entry name" value="RNA_pol_sigma70_r4_t2"/>
</dbReference>
<dbReference type="KEGG" id="rhf:EUB48_11515"/>
<dbReference type="AlphaFoldDB" id="A0A515DBP5"/>
<dbReference type="GO" id="GO:0006352">
    <property type="term" value="P:DNA-templated transcription initiation"/>
    <property type="evidence" value="ECO:0007669"/>
    <property type="project" value="InterPro"/>
</dbReference>
<dbReference type="OrthoDB" id="9797134at2"/>
<keyword evidence="8" id="KW-1185">Reference proteome</keyword>
<evidence type="ECO:0000256" key="3">
    <source>
        <dbReference type="ARBA" id="ARBA00023082"/>
    </source>
</evidence>
<feature type="domain" description="RNA polymerase sigma factor 70 region 4 type 2" evidence="6">
    <location>
        <begin position="114"/>
        <end position="163"/>
    </location>
</feature>
<dbReference type="RefSeq" id="WP_142819253.1">
    <property type="nucleotide sequence ID" value="NZ_CP035503.1"/>
</dbReference>
<reference evidence="7 8" key="1">
    <citation type="submission" date="2019-01" db="EMBL/GenBank/DDBJ databases">
        <title>Genomic insights into a novel species Rhodoferax sp.</title>
        <authorList>
            <person name="Jin L."/>
        </authorList>
    </citation>
    <scope>NUCLEOTIDE SEQUENCE [LARGE SCALE GENOMIC DNA]</scope>
    <source>
        <strain evidence="7 8">CHu59-6-5</strain>
    </source>
</reference>
<dbReference type="InterPro" id="IPR036388">
    <property type="entry name" value="WH-like_DNA-bd_sf"/>
</dbReference>
<evidence type="ECO:0000256" key="2">
    <source>
        <dbReference type="ARBA" id="ARBA00023015"/>
    </source>
</evidence>
<protein>
    <submittedName>
        <fullName evidence="7">Sigma-70 family RNA polymerase sigma factor</fullName>
    </submittedName>
</protein>
<dbReference type="GO" id="GO:0016987">
    <property type="term" value="F:sigma factor activity"/>
    <property type="evidence" value="ECO:0007669"/>
    <property type="project" value="UniProtKB-KW"/>
</dbReference>
<proteinExistence type="inferred from homology"/>
<dbReference type="Gene3D" id="1.10.10.10">
    <property type="entry name" value="Winged helix-like DNA-binding domain superfamily/Winged helix DNA-binding domain"/>
    <property type="match status" value="1"/>
</dbReference>
<dbReference type="InterPro" id="IPR013324">
    <property type="entry name" value="RNA_pol_sigma_r3/r4-like"/>
</dbReference>
<dbReference type="CDD" id="cd06171">
    <property type="entry name" value="Sigma70_r4"/>
    <property type="match status" value="1"/>
</dbReference>
<comment type="similarity">
    <text evidence="1">Belongs to the sigma-70 factor family. ECF subfamily.</text>
</comment>
<keyword evidence="3" id="KW-0731">Sigma factor</keyword>
<dbReference type="NCBIfam" id="TIGR02937">
    <property type="entry name" value="sigma70-ECF"/>
    <property type="match status" value="1"/>
</dbReference>
<sequence length="190" mass="21450">MTESDDLRRFEILVIPHLDAAYNLARWLTRNDQDAQDVVQDASMRAMRYFGGFRGDQARAWWLQIVRHTCYAWLKENRPAEVVAFDDGEDAWRELAAPAADEPHAIAVRNADRAQINQAIAALPIAYREVLVLRELEDLPYKDIARIADIPVGTVMSRLARARGLLRQALLHGARPVLRTVARSTPGGVK</sequence>
<feature type="domain" description="RNA polymerase sigma-70 region 2" evidence="5">
    <location>
        <begin position="14"/>
        <end position="78"/>
    </location>
</feature>
<gene>
    <name evidence="7" type="ORF">EUB48_11515</name>
</gene>
<keyword evidence="4" id="KW-0804">Transcription</keyword>
<dbReference type="Pfam" id="PF04542">
    <property type="entry name" value="Sigma70_r2"/>
    <property type="match status" value="1"/>
</dbReference>
<evidence type="ECO:0000259" key="5">
    <source>
        <dbReference type="Pfam" id="PF04542"/>
    </source>
</evidence>
<evidence type="ECO:0000259" key="6">
    <source>
        <dbReference type="Pfam" id="PF08281"/>
    </source>
</evidence>
<dbReference type="InterPro" id="IPR039425">
    <property type="entry name" value="RNA_pol_sigma-70-like"/>
</dbReference>
<evidence type="ECO:0000256" key="4">
    <source>
        <dbReference type="ARBA" id="ARBA00023163"/>
    </source>
</evidence>
<dbReference type="InterPro" id="IPR007627">
    <property type="entry name" value="RNA_pol_sigma70_r2"/>
</dbReference>
<accession>A0A515DBP5</accession>
<evidence type="ECO:0000313" key="7">
    <source>
        <dbReference type="EMBL" id="QDL37827.1"/>
    </source>
</evidence>
<dbReference type="Pfam" id="PF08281">
    <property type="entry name" value="Sigma70_r4_2"/>
    <property type="match status" value="1"/>
</dbReference>
<dbReference type="PANTHER" id="PTHR43133">
    <property type="entry name" value="RNA POLYMERASE ECF-TYPE SIGMA FACTO"/>
    <property type="match status" value="1"/>
</dbReference>
<dbReference type="PANTHER" id="PTHR43133:SF25">
    <property type="entry name" value="RNA POLYMERASE SIGMA FACTOR RFAY-RELATED"/>
    <property type="match status" value="1"/>
</dbReference>
<evidence type="ECO:0000313" key="8">
    <source>
        <dbReference type="Proteomes" id="UP000316798"/>
    </source>
</evidence>
<keyword evidence="2" id="KW-0805">Transcription regulation</keyword>
<dbReference type="InterPro" id="IPR014284">
    <property type="entry name" value="RNA_pol_sigma-70_dom"/>
</dbReference>
<evidence type="ECO:0000256" key="1">
    <source>
        <dbReference type="ARBA" id="ARBA00010641"/>
    </source>
</evidence>
<dbReference type="InterPro" id="IPR013325">
    <property type="entry name" value="RNA_pol_sigma_r2"/>
</dbReference>
<dbReference type="SUPFAM" id="SSF88659">
    <property type="entry name" value="Sigma3 and sigma4 domains of RNA polymerase sigma factors"/>
    <property type="match status" value="1"/>
</dbReference>
<dbReference type="Gene3D" id="1.10.1740.10">
    <property type="match status" value="1"/>
</dbReference>